<dbReference type="OrthoDB" id="5189995at2"/>
<keyword evidence="2 5" id="KW-0812">Transmembrane</keyword>
<dbReference type="PANTHER" id="PTHR43701">
    <property type="entry name" value="MEMBRANE TRANSPORTER PROTEIN MJ0441-RELATED"/>
    <property type="match status" value="1"/>
</dbReference>
<dbReference type="PANTHER" id="PTHR43701:SF2">
    <property type="entry name" value="MEMBRANE TRANSPORTER PROTEIN YJNA-RELATED"/>
    <property type="match status" value="1"/>
</dbReference>
<comment type="similarity">
    <text evidence="5">Belongs to the 4-toluene sulfonate uptake permease (TSUP) (TC 2.A.102) family.</text>
</comment>
<evidence type="ECO:0000256" key="5">
    <source>
        <dbReference type="RuleBase" id="RU363041"/>
    </source>
</evidence>
<dbReference type="EMBL" id="SNZE01000017">
    <property type="protein sequence ID" value="TDR30724.1"/>
    <property type="molecule type" value="Genomic_DNA"/>
</dbReference>
<evidence type="ECO:0000256" key="3">
    <source>
        <dbReference type="ARBA" id="ARBA00022989"/>
    </source>
</evidence>
<reference evidence="6 7" key="1">
    <citation type="submission" date="2019-03" db="EMBL/GenBank/DDBJ databases">
        <title>Genomic Encyclopedia of Type Strains, Phase IV (KMG-IV): sequencing the most valuable type-strain genomes for metagenomic binning, comparative biology and taxonomic classification.</title>
        <authorList>
            <person name="Goeker M."/>
        </authorList>
    </citation>
    <scope>NUCLEOTIDE SEQUENCE [LARGE SCALE GENOMIC DNA]</scope>
    <source>
        <strain evidence="6 7">DSM 102852</strain>
    </source>
</reference>
<feature type="transmembrane region" description="Helical" evidence="5">
    <location>
        <begin position="217"/>
        <end position="233"/>
    </location>
</feature>
<feature type="transmembrane region" description="Helical" evidence="5">
    <location>
        <begin position="104"/>
        <end position="127"/>
    </location>
</feature>
<dbReference type="Pfam" id="PF01925">
    <property type="entry name" value="TauE"/>
    <property type="match status" value="1"/>
</dbReference>
<feature type="transmembrane region" description="Helical" evidence="5">
    <location>
        <begin position="73"/>
        <end position="92"/>
    </location>
</feature>
<feature type="transmembrane region" description="Helical" evidence="5">
    <location>
        <begin position="43"/>
        <end position="61"/>
    </location>
</feature>
<evidence type="ECO:0000313" key="7">
    <source>
        <dbReference type="Proteomes" id="UP000294480"/>
    </source>
</evidence>
<keyword evidence="7" id="KW-1185">Reference proteome</keyword>
<keyword evidence="4 5" id="KW-0472">Membrane</keyword>
<feature type="transmembrane region" description="Helical" evidence="5">
    <location>
        <begin position="12"/>
        <end position="37"/>
    </location>
</feature>
<comment type="caution">
    <text evidence="6">The sequence shown here is derived from an EMBL/GenBank/DDBJ whole genome shotgun (WGS) entry which is preliminary data.</text>
</comment>
<evidence type="ECO:0000256" key="2">
    <source>
        <dbReference type="ARBA" id="ARBA00022692"/>
    </source>
</evidence>
<proteinExistence type="inferred from homology"/>
<dbReference type="InterPro" id="IPR051598">
    <property type="entry name" value="TSUP/Inactive_protease-like"/>
</dbReference>
<dbReference type="RefSeq" id="WP_133620809.1">
    <property type="nucleotide sequence ID" value="NZ_SNZE01000017.1"/>
</dbReference>
<comment type="subcellular location">
    <subcellularLocation>
        <location evidence="5">Cell membrane</location>
        <topology evidence="5">Multi-pass membrane protein</topology>
    </subcellularLocation>
    <subcellularLocation>
        <location evidence="1">Membrane</location>
        <topology evidence="1">Multi-pass membrane protein</topology>
    </subcellularLocation>
</comment>
<feature type="transmembrane region" description="Helical" evidence="5">
    <location>
        <begin position="153"/>
        <end position="182"/>
    </location>
</feature>
<dbReference type="InterPro" id="IPR002781">
    <property type="entry name" value="TM_pro_TauE-like"/>
</dbReference>
<accession>A0A4R6Y2Z8</accession>
<gene>
    <name evidence="6" type="ORF">DFR44_1173</name>
</gene>
<name>A0A4R6Y2Z8_9BURK</name>
<evidence type="ECO:0000256" key="4">
    <source>
        <dbReference type="ARBA" id="ARBA00023136"/>
    </source>
</evidence>
<evidence type="ECO:0000256" key="1">
    <source>
        <dbReference type="ARBA" id="ARBA00004141"/>
    </source>
</evidence>
<evidence type="ECO:0000313" key="6">
    <source>
        <dbReference type="EMBL" id="TDR30724.1"/>
    </source>
</evidence>
<dbReference type="AlphaFoldDB" id="A0A4R6Y2Z8"/>
<keyword evidence="3 5" id="KW-1133">Transmembrane helix</keyword>
<dbReference type="Proteomes" id="UP000294480">
    <property type="component" value="Unassembled WGS sequence"/>
</dbReference>
<sequence>MIFDPLYIGLGFLVGIIVGLTGVGGGSLMTPLLIFVFGIKPSLAVGTDLLFAAITKAFGVVKHQQHRNIDWRITGLLSLGSIPSALLTLWWLRNASIDSDVVNLYMKKVLGIMLFLTAAAIFLTQLLRKKRVEQHPHGFHSNHAPKNRQIMTVLLGLVLGFLVTFSSVGAGAVGMVALYALYNHSPAVRLVGSDIAHAVPLTLVAGLGHASLGSVDFNLLLVLLLGSIPGIWLGSHWSAKASERLLRMLLAVILTISGYKLLV</sequence>
<dbReference type="GO" id="GO:0005886">
    <property type="term" value="C:plasma membrane"/>
    <property type="evidence" value="ECO:0007669"/>
    <property type="project" value="UniProtKB-SubCell"/>
</dbReference>
<protein>
    <recommendedName>
        <fullName evidence="5">Probable membrane transporter protein</fullName>
    </recommendedName>
</protein>
<organism evidence="6 7">
    <name type="scientific">Hydromonas duriensis</name>
    <dbReference type="NCBI Taxonomy" id="1527608"/>
    <lineage>
        <taxon>Bacteria</taxon>
        <taxon>Pseudomonadati</taxon>
        <taxon>Pseudomonadota</taxon>
        <taxon>Betaproteobacteria</taxon>
        <taxon>Burkholderiales</taxon>
        <taxon>Burkholderiaceae</taxon>
        <taxon>Hydromonas</taxon>
    </lineage>
</organism>
<keyword evidence="5" id="KW-1003">Cell membrane</keyword>